<keyword evidence="2" id="KW-0732">Signal</keyword>
<comment type="caution">
    <text evidence="3">The sequence shown here is derived from an EMBL/GenBank/DDBJ whole genome shotgun (WGS) entry which is preliminary data.</text>
</comment>
<gene>
    <name evidence="3" type="ORF">GCM10009549_11290</name>
</gene>
<reference evidence="3 4" key="1">
    <citation type="journal article" date="2019" name="Int. J. Syst. Evol. Microbiol.">
        <title>The Global Catalogue of Microorganisms (GCM) 10K type strain sequencing project: providing services to taxonomists for standard genome sequencing and annotation.</title>
        <authorList>
            <consortium name="The Broad Institute Genomics Platform"/>
            <consortium name="The Broad Institute Genome Sequencing Center for Infectious Disease"/>
            <person name="Wu L."/>
            <person name="Ma J."/>
        </authorList>
    </citation>
    <scope>NUCLEOTIDE SEQUENCE [LARGE SCALE GENOMIC DNA]</scope>
    <source>
        <strain evidence="3 4">JCM 10673</strain>
    </source>
</reference>
<feature type="region of interest" description="Disordered" evidence="1">
    <location>
        <begin position="29"/>
        <end position="56"/>
    </location>
</feature>
<dbReference type="PROSITE" id="PS51257">
    <property type="entry name" value="PROKAR_LIPOPROTEIN"/>
    <property type="match status" value="1"/>
</dbReference>
<proteinExistence type="predicted"/>
<evidence type="ECO:0000256" key="1">
    <source>
        <dbReference type="SAM" id="MobiDB-lite"/>
    </source>
</evidence>
<feature type="chain" id="PRO_5045234050" evidence="2">
    <location>
        <begin position="20"/>
        <end position="265"/>
    </location>
</feature>
<dbReference type="RefSeq" id="WP_344047398.1">
    <property type="nucleotide sequence ID" value="NZ_BAAAHG010000005.1"/>
</dbReference>
<sequence length="265" mass="26658">MRSLVVRRTALAASAAALALLVTACGGSSDGGSDSSDKAGGDKAAQAGKTPSAAPAKALTAGELEKAALTQADVKSGKVTTKVPAAEDIAQDKVRTDNPACDPLAHLQAGSYVGKPSATVKRSWLGDVQKPEAGAKPEEVMLAALDRTKVIVTLASYEDGGAEQAMKDLTKAAAACSGGFGYAVNSDKVKIVKVATTDAPQGADEALAVNETMDAEGVKAPVKGVVVRKGATLAYFSAVNLASGASGKDFAFPAEIVDAQLAKLK</sequence>
<evidence type="ECO:0000313" key="3">
    <source>
        <dbReference type="EMBL" id="GAA0906336.1"/>
    </source>
</evidence>
<keyword evidence="3" id="KW-0449">Lipoprotein</keyword>
<evidence type="ECO:0000313" key="4">
    <source>
        <dbReference type="Proteomes" id="UP001501005"/>
    </source>
</evidence>
<name>A0ABN1NGI0_9ACTN</name>
<dbReference type="Proteomes" id="UP001501005">
    <property type="component" value="Unassembled WGS sequence"/>
</dbReference>
<evidence type="ECO:0000256" key="2">
    <source>
        <dbReference type="SAM" id="SignalP"/>
    </source>
</evidence>
<dbReference type="EMBL" id="BAAAHG010000005">
    <property type="protein sequence ID" value="GAA0906336.1"/>
    <property type="molecule type" value="Genomic_DNA"/>
</dbReference>
<protein>
    <submittedName>
        <fullName evidence="3">Lipoprotein</fullName>
    </submittedName>
</protein>
<accession>A0ABN1NGI0</accession>
<keyword evidence="4" id="KW-1185">Reference proteome</keyword>
<feature type="signal peptide" evidence="2">
    <location>
        <begin position="1"/>
        <end position="19"/>
    </location>
</feature>
<organism evidence="3 4">
    <name type="scientific">Streptomyces thermoalcalitolerans</name>
    <dbReference type="NCBI Taxonomy" id="65605"/>
    <lineage>
        <taxon>Bacteria</taxon>
        <taxon>Bacillati</taxon>
        <taxon>Actinomycetota</taxon>
        <taxon>Actinomycetes</taxon>
        <taxon>Kitasatosporales</taxon>
        <taxon>Streptomycetaceae</taxon>
        <taxon>Streptomyces</taxon>
    </lineage>
</organism>